<dbReference type="InterPro" id="IPR013783">
    <property type="entry name" value="Ig-like_fold"/>
</dbReference>
<dbReference type="SUPFAM" id="SSF49265">
    <property type="entry name" value="Fibronectin type III"/>
    <property type="match status" value="2"/>
</dbReference>
<dbReference type="Proteomes" id="UP000664628">
    <property type="component" value="Unassembled WGS sequence"/>
</dbReference>
<dbReference type="InterPro" id="IPR006644">
    <property type="entry name" value="Cadg"/>
</dbReference>
<dbReference type="SUPFAM" id="SSF49313">
    <property type="entry name" value="Cadherin-like"/>
    <property type="match status" value="3"/>
</dbReference>
<dbReference type="InterPro" id="IPR036116">
    <property type="entry name" value="FN3_sf"/>
</dbReference>
<evidence type="ECO:0000313" key="3">
    <source>
        <dbReference type="Proteomes" id="UP000664628"/>
    </source>
</evidence>
<organism evidence="2 3">
    <name type="scientific">Fibrella forsythiae</name>
    <dbReference type="NCBI Taxonomy" id="2817061"/>
    <lineage>
        <taxon>Bacteria</taxon>
        <taxon>Pseudomonadati</taxon>
        <taxon>Bacteroidota</taxon>
        <taxon>Cytophagia</taxon>
        <taxon>Cytophagales</taxon>
        <taxon>Spirosomataceae</taxon>
        <taxon>Fibrella</taxon>
    </lineage>
</organism>
<comment type="caution">
    <text evidence="2">The sequence shown here is derived from an EMBL/GenBank/DDBJ whole genome shotgun (WGS) entry which is preliminary data.</text>
</comment>
<keyword evidence="3" id="KW-1185">Reference proteome</keyword>
<dbReference type="CDD" id="cd00063">
    <property type="entry name" value="FN3"/>
    <property type="match status" value="1"/>
</dbReference>
<dbReference type="Gene3D" id="2.60.40.10">
    <property type="entry name" value="Immunoglobulins"/>
    <property type="match status" value="5"/>
</dbReference>
<feature type="domain" description="Fibronectin type-III" evidence="1">
    <location>
        <begin position="198"/>
        <end position="288"/>
    </location>
</feature>
<dbReference type="InterPro" id="IPR015919">
    <property type="entry name" value="Cadherin-like_sf"/>
</dbReference>
<dbReference type="SMART" id="SM00736">
    <property type="entry name" value="CADG"/>
    <property type="match status" value="1"/>
</dbReference>
<accession>A0ABS3JBX1</accession>
<dbReference type="RefSeq" id="WP_207327395.1">
    <property type="nucleotide sequence ID" value="NZ_JAFMYW010000001.1"/>
</dbReference>
<reference evidence="2 3" key="1">
    <citation type="submission" date="2021-03" db="EMBL/GenBank/DDBJ databases">
        <title>Fibrella sp. HMF5405 genome sequencing and assembly.</title>
        <authorList>
            <person name="Kang H."/>
            <person name="Kim H."/>
            <person name="Bae S."/>
            <person name="Joh K."/>
        </authorList>
    </citation>
    <scope>NUCLEOTIDE SEQUENCE [LARGE SCALE GENOMIC DNA]</scope>
    <source>
        <strain evidence="2 3">HMF5405</strain>
    </source>
</reference>
<dbReference type="PROSITE" id="PS50853">
    <property type="entry name" value="FN3"/>
    <property type="match status" value="1"/>
</dbReference>
<dbReference type="InterPro" id="IPR003961">
    <property type="entry name" value="FN3_dom"/>
</dbReference>
<sequence>MRHLLTVEVTQPKANDRYRYDGQSTYLSGPVATAPDGQVGFPAATYRIFYDAESAGEEYGFEFVVSDSGNLQIGEPFKRDPTDENYTPTPDLRAVTAQGNDTSLPVLTGGYMAYAFPDTIDASHVLVKTRVEYKGQMVDGVSSLSIERLSELLSGNAVADYEIIAHYEPVPVDTTADYEIIAHYEPDPTQAGNLAPGKPTSVSIAKVGTGTDAVMIWRLADGRETRVEVQVKNADGTWGAEASLAARSQSTNISQIGYAVTKTYRVRATNSYGVSPWSDEVSVRFNTFIYDVFLGGEGQPPVRLGGLTNNSQAQLPATNANIGVLIRDHTVNVPTREDYDRIALYVELADGSWHGWKIPDINAGPSVLPAWIFPRPGGTDVLTGKITVKVELYLGTVLVDQQSVTVTLVDVPTKPLAPSALRASRTNAVVSLNWVVNATNADYQRVEFKPQGGEWQKLVDLLGGDTGFSTPDLKVNGAGVTYLFRVLAGNKQGESDYSNEATLTPETPANRPPVMPALADQSATVGLAFAYSLPAIGDPDGDAVTIALTGLGQGLAYDAGAKKISGTPSASGILTVTVTATDSHGASSVGSLRITIGVPANRAPVAPAVIDRLSYRGTAITIVLPAFTDPDGDGLTYAMPSGLPPGLAFTASTRTVSGTPTGSGSADVAYTMQYAATDTKGATTMASFYWTIRAPQVLPPVAPALPTLNLGADAPYFETVLPAFTDPQNQTLTYSLTDMPEGLSFEAATRKVSGYAETSGQIGATYSATNTSGLTTSATQLFMISLPTITQVRGRLRSLGGTDWVLEAEVTISQRGLIRHHTDRLRNRSPYYADALALLNSTTTIIEIYSNKSTNPGTGTYAQPPGGVSNYYLHLQVARNPATYAVYGFWLENYYDWTVASKTEPLPPLAES</sequence>
<gene>
    <name evidence="2" type="ORF">J2I46_02775</name>
</gene>
<evidence type="ECO:0000313" key="2">
    <source>
        <dbReference type="EMBL" id="MBO0947487.1"/>
    </source>
</evidence>
<name>A0ABS3JBX1_9BACT</name>
<dbReference type="Pfam" id="PF05345">
    <property type="entry name" value="He_PIG"/>
    <property type="match status" value="3"/>
</dbReference>
<evidence type="ECO:0000259" key="1">
    <source>
        <dbReference type="PROSITE" id="PS50853"/>
    </source>
</evidence>
<proteinExistence type="predicted"/>
<protein>
    <recommendedName>
        <fullName evidence="1">Fibronectin type-III domain-containing protein</fullName>
    </recommendedName>
</protein>
<dbReference type="EMBL" id="JAFMYW010000001">
    <property type="protein sequence ID" value="MBO0947487.1"/>
    <property type="molecule type" value="Genomic_DNA"/>
</dbReference>